<dbReference type="InterPro" id="IPR050736">
    <property type="entry name" value="Sensor_HK_Regulatory"/>
</dbReference>
<evidence type="ECO:0000256" key="1">
    <source>
        <dbReference type="ARBA" id="ARBA00000085"/>
    </source>
</evidence>
<accession>A0A425Y8F4</accession>
<dbReference type="EMBL" id="QQWG01000001">
    <property type="protein sequence ID" value="RRG24766.1"/>
    <property type="molecule type" value="Genomic_DNA"/>
</dbReference>
<dbReference type="PROSITE" id="PS50109">
    <property type="entry name" value="HIS_KIN"/>
    <property type="match status" value="1"/>
</dbReference>
<name>A0A425Y8F4_9BACT</name>
<proteinExistence type="predicted"/>
<keyword evidence="7 11" id="KW-0812">Transmembrane</keyword>
<dbReference type="OrthoDB" id="9804645at2"/>
<dbReference type="Gene3D" id="3.30.450.20">
    <property type="entry name" value="PAS domain"/>
    <property type="match status" value="2"/>
</dbReference>
<dbReference type="InterPro" id="IPR036890">
    <property type="entry name" value="HATPase_C_sf"/>
</dbReference>
<evidence type="ECO:0000256" key="2">
    <source>
        <dbReference type="ARBA" id="ARBA00004651"/>
    </source>
</evidence>
<evidence type="ECO:0000256" key="11">
    <source>
        <dbReference type="SAM" id="Phobius"/>
    </source>
</evidence>
<keyword evidence="4" id="KW-1003">Cell membrane</keyword>
<sequence>MRQRTKIPNKKKVFNRIKKTNRSIIIRTLIVFLPIFVLIFSASLLILITQENLEMKVYKSTEESIVNTKLENIENEINHVIDDLLILSLNVGEEQIWDKSRNSDVVEVLTKELLNVVVYHRIYDQVRLIDEDGMEVIRVNFNNGYPMVVPLQDLQNKRDRYYFTKTFSLSKNEVFVSPIDLNIENGEIEQPIKPMIRFGTPIFDRLGKKRGILLFNYFGQTILDQIQIHSNPAIDSQMMLLNSDGFWLKGSTPAEEWGFMYEDKIDLTFSNQYAEAWTRIKNEEAAQFETKKGLYTFKRLYPFLEGQKSSMGSGKAILSGESESKTKYNWIIVSYISSEVLYAKRNERRRYLSIILLFLSTSLLIISWRLSKAQYYRSIALQSLKISNETKDKFFSIISHDLKSPFNSLLGFTDMLVENYDTFDDEERKSIIETLNTSSKNTYQLLENLLTWSRSQRGIIVLVQEEIQIKSFISEIILLCQTAASNKNIQLIENVEDSLIVLADKNMLHTVLQNLISNGVKFTENKGSLIVSAKKSEKEGFIEISVSDTGVGIPKDLIADLFMMNKNVSRLGTEKEKGTGLGLILCKEFVEKQGGEIWIESEVGKGSQFIFNLPAALK</sequence>
<comment type="subcellular location">
    <subcellularLocation>
        <location evidence="2">Cell membrane</location>
        <topology evidence="2">Multi-pass membrane protein</topology>
    </subcellularLocation>
</comment>
<dbReference type="AlphaFoldDB" id="A0A425Y8F4"/>
<dbReference type="GO" id="GO:0000155">
    <property type="term" value="F:phosphorelay sensor kinase activity"/>
    <property type="evidence" value="ECO:0007669"/>
    <property type="project" value="InterPro"/>
</dbReference>
<dbReference type="InterPro" id="IPR003594">
    <property type="entry name" value="HATPase_dom"/>
</dbReference>
<feature type="transmembrane region" description="Helical" evidence="11">
    <location>
        <begin position="24"/>
        <end position="48"/>
    </location>
</feature>
<dbReference type="SMART" id="SM00388">
    <property type="entry name" value="HisKA"/>
    <property type="match status" value="1"/>
</dbReference>
<keyword evidence="10" id="KW-0902">Two-component regulatory system</keyword>
<dbReference type="InterPro" id="IPR048760">
    <property type="entry name" value="VP0354-like_sensor_dom"/>
</dbReference>
<protein>
    <recommendedName>
        <fullName evidence="3">histidine kinase</fullName>
        <ecNumber evidence="3">2.7.13.3</ecNumber>
    </recommendedName>
</protein>
<evidence type="ECO:0000256" key="9">
    <source>
        <dbReference type="ARBA" id="ARBA00022989"/>
    </source>
</evidence>
<dbReference type="SUPFAM" id="SSF47384">
    <property type="entry name" value="Homodimeric domain of signal transducing histidine kinase"/>
    <property type="match status" value="1"/>
</dbReference>
<dbReference type="InterPro" id="IPR005467">
    <property type="entry name" value="His_kinase_dom"/>
</dbReference>
<dbReference type="Pfam" id="PF21623">
    <property type="entry name" value="HK_sensor_dom_bact"/>
    <property type="match status" value="1"/>
</dbReference>
<evidence type="ECO:0000256" key="5">
    <source>
        <dbReference type="ARBA" id="ARBA00022553"/>
    </source>
</evidence>
<dbReference type="PANTHER" id="PTHR43711:SF31">
    <property type="entry name" value="HISTIDINE KINASE"/>
    <property type="match status" value="1"/>
</dbReference>
<keyword evidence="6" id="KW-0808">Transferase</keyword>
<evidence type="ECO:0000256" key="10">
    <source>
        <dbReference type="ARBA" id="ARBA00023012"/>
    </source>
</evidence>
<dbReference type="FunFam" id="3.30.565.10:FF:000006">
    <property type="entry name" value="Sensor histidine kinase WalK"/>
    <property type="match status" value="1"/>
</dbReference>
<dbReference type="PANTHER" id="PTHR43711">
    <property type="entry name" value="TWO-COMPONENT HISTIDINE KINASE"/>
    <property type="match status" value="1"/>
</dbReference>
<evidence type="ECO:0000256" key="3">
    <source>
        <dbReference type="ARBA" id="ARBA00012438"/>
    </source>
</evidence>
<dbReference type="Gene3D" id="3.30.565.10">
    <property type="entry name" value="Histidine kinase-like ATPase, C-terminal domain"/>
    <property type="match status" value="1"/>
</dbReference>
<dbReference type="RefSeq" id="WP_125029176.1">
    <property type="nucleotide sequence ID" value="NZ_JAPXVP010000001.1"/>
</dbReference>
<dbReference type="PRINTS" id="PR00344">
    <property type="entry name" value="BCTRLSENSOR"/>
</dbReference>
<feature type="domain" description="Histidine kinase" evidence="12">
    <location>
        <begin position="397"/>
        <end position="617"/>
    </location>
</feature>
<dbReference type="Pfam" id="PF02518">
    <property type="entry name" value="HATPase_c"/>
    <property type="match status" value="1"/>
</dbReference>
<dbReference type="InterPro" id="IPR004358">
    <property type="entry name" value="Sig_transdc_His_kin-like_C"/>
</dbReference>
<keyword evidence="9 11" id="KW-1133">Transmembrane helix</keyword>
<evidence type="ECO:0000256" key="4">
    <source>
        <dbReference type="ARBA" id="ARBA00022475"/>
    </source>
</evidence>
<dbReference type="GO" id="GO:0005886">
    <property type="term" value="C:plasma membrane"/>
    <property type="evidence" value="ECO:0007669"/>
    <property type="project" value="UniProtKB-SubCell"/>
</dbReference>
<dbReference type="EC" id="2.7.13.3" evidence="3"/>
<evidence type="ECO:0000256" key="7">
    <source>
        <dbReference type="ARBA" id="ARBA00022692"/>
    </source>
</evidence>
<comment type="caution">
    <text evidence="13">The sequence shown here is derived from an EMBL/GenBank/DDBJ whole genome shotgun (WGS) entry which is preliminary data.</text>
</comment>
<organism evidence="13 14">
    <name type="scientific">Ancylomarina euxinus</name>
    <dbReference type="NCBI Taxonomy" id="2283627"/>
    <lineage>
        <taxon>Bacteria</taxon>
        <taxon>Pseudomonadati</taxon>
        <taxon>Bacteroidota</taxon>
        <taxon>Bacteroidia</taxon>
        <taxon>Marinilabiliales</taxon>
        <taxon>Marinifilaceae</taxon>
        <taxon>Ancylomarina</taxon>
    </lineage>
</organism>
<keyword evidence="11" id="KW-0472">Membrane</keyword>
<dbReference type="SMART" id="SM00387">
    <property type="entry name" value="HATPase_c"/>
    <property type="match status" value="1"/>
</dbReference>
<reference evidence="13 14" key="1">
    <citation type="submission" date="2018-07" db="EMBL/GenBank/DDBJ databases">
        <title>Draft genome sequence of Ancylomarina sp. M1P.</title>
        <authorList>
            <person name="Yadav S."/>
            <person name="Villanueva L."/>
            <person name="Damste J.S.S."/>
        </authorList>
    </citation>
    <scope>NUCLEOTIDE SEQUENCE [LARGE SCALE GENOMIC DNA]</scope>
    <source>
        <strain evidence="13 14">M1P</strain>
    </source>
</reference>
<dbReference type="CDD" id="cd00082">
    <property type="entry name" value="HisKA"/>
    <property type="match status" value="1"/>
</dbReference>
<dbReference type="SUPFAM" id="SSF103190">
    <property type="entry name" value="Sensory domain-like"/>
    <property type="match status" value="2"/>
</dbReference>
<dbReference type="Proteomes" id="UP000285794">
    <property type="component" value="Unassembled WGS sequence"/>
</dbReference>
<comment type="catalytic activity">
    <reaction evidence="1">
        <text>ATP + protein L-histidine = ADP + protein N-phospho-L-histidine.</text>
        <dbReference type="EC" id="2.7.13.3"/>
    </reaction>
</comment>
<keyword evidence="8 13" id="KW-0418">Kinase</keyword>
<dbReference type="SUPFAM" id="SSF55874">
    <property type="entry name" value="ATPase domain of HSP90 chaperone/DNA topoisomerase II/histidine kinase"/>
    <property type="match status" value="1"/>
</dbReference>
<keyword evidence="5" id="KW-0597">Phosphoprotein</keyword>
<evidence type="ECO:0000313" key="13">
    <source>
        <dbReference type="EMBL" id="RRG24766.1"/>
    </source>
</evidence>
<evidence type="ECO:0000313" key="14">
    <source>
        <dbReference type="Proteomes" id="UP000285794"/>
    </source>
</evidence>
<keyword evidence="14" id="KW-1185">Reference proteome</keyword>
<dbReference type="InterPro" id="IPR003661">
    <property type="entry name" value="HisK_dim/P_dom"/>
</dbReference>
<evidence type="ECO:0000256" key="6">
    <source>
        <dbReference type="ARBA" id="ARBA00022679"/>
    </source>
</evidence>
<dbReference type="InterPro" id="IPR029151">
    <property type="entry name" value="Sensor-like_sf"/>
</dbReference>
<gene>
    <name evidence="13" type="ORF">DWB61_01785</name>
</gene>
<dbReference type="Pfam" id="PF00512">
    <property type="entry name" value="HisKA"/>
    <property type="match status" value="1"/>
</dbReference>
<evidence type="ECO:0000256" key="8">
    <source>
        <dbReference type="ARBA" id="ARBA00022777"/>
    </source>
</evidence>
<evidence type="ECO:0000259" key="12">
    <source>
        <dbReference type="PROSITE" id="PS50109"/>
    </source>
</evidence>
<dbReference type="InterPro" id="IPR036097">
    <property type="entry name" value="HisK_dim/P_sf"/>
</dbReference>
<dbReference type="Gene3D" id="1.10.287.130">
    <property type="match status" value="1"/>
</dbReference>